<dbReference type="Pfam" id="PF14745">
    <property type="entry name" value="WASH-4_N"/>
    <property type="match status" value="1"/>
</dbReference>
<feature type="domain" description="WASH complex subunit 7 C-terminal" evidence="4">
    <location>
        <begin position="972"/>
        <end position="1138"/>
    </location>
</feature>
<dbReference type="GO" id="GO:0005768">
    <property type="term" value="C:endosome"/>
    <property type="evidence" value="ECO:0007669"/>
    <property type="project" value="TreeGrafter"/>
</dbReference>
<proteinExistence type="predicted"/>
<dbReference type="GO" id="GO:0016197">
    <property type="term" value="P:endosomal transport"/>
    <property type="evidence" value="ECO:0007669"/>
    <property type="project" value="TreeGrafter"/>
</dbReference>
<dbReference type="EMBL" id="CAJNOJ010000021">
    <property type="protein sequence ID" value="CAF0849133.1"/>
    <property type="molecule type" value="Genomic_DNA"/>
</dbReference>
<feature type="domain" description="WASH complex subunit 4 N-terminal" evidence="3">
    <location>
        <begin position="35"/>
        <end position="609"/>
    </location>
</feature>
<gene>
    <name evidence="5" type="ORF">EDS130_LOCUS7228</name>
</gene>
<dbReference type="InterPro" id="IPR027307">
    <property type="entry name" value="WASH7"/>
</dbReference>
<dbReference type="InterPro" id="IPR028282">
    <property type="entry name" value="WASH-7_central"/>
</dbReference>
<dbReference type="GO" id="GO:0007032">
    <property type="term" value="P:endosome organization"/>
    <property type="evidence" value="ECO:0007669"/>
    <property type="project" value="TreeGrafter"/>
</dbReference>
<dbReference type="Pfam" id="PF14744">
    <property type="entry name" value="WASH-7_mid"/>
    <property type="match status" value="1"/>
</dbReference>
<dbReference type="InterPro" id="IPR028283">
    <property type="entry name" value="WASH-7_C"/>
</dbReference>
<name>A0A813VQ67_ADIRI</name>
<dbReference type="InterPro" id="IPR028191">
    <property type="entry name" value="WASH-4_N"/>
</dbReference>
<comment type="caution">
    <text evidence="5">The sequence shown here is derived from an EMBL/GenBank/DDBJ whole genome shotgun (WGS) entry which is preliminary data.</text>
</comment>
<feature type="region of interest" description="Disordered" evidence="1">
    <location>
        <begin position="1157"/>
        <end position="1207"/>
    </location>
</feature>
<dbReference type="Pfam" id="PF14746">
    <property type="entry name" value="WASH-7_C"/>
    <property type="match status" value="1"/>
</dbReference>
<dbReference type="PANTHER" id="PTHR31409:SF0">
    <property type="entry name" value="WASH COMPLEX SUBUNIT 4"/>
    <property type="match status" value="1"/>
</dbReference>
<feature type="domain" description="WASH complex subunit 7 central" evidence="2">
    <location>
        <begin position="611"/>
        <end position="954"/>
    </location>
</feature>
<reference evidence="5" key="1">
    <citation type="submission" date="2021-02" db="EMBL/GenBank/DDBJ databases">
        <authorList>
            <person name="Nowell W R."/>
        </authorList>
    </citation>
    <scope>NUCLEOTIDE SEQUENCE</scope>
</reference>
<dbReference type="Proteomes" id="UP000663852">
    <property type="component" value="Unassembled WGS sequence"/>
</dbReference>
<accession>A0A813VQ67</accession>
<feature type="compositionally biased region" description="Pro residues" evidence="1">
    <location>
        <begin position="1176"/>
        <end position="1207"/>
    </location>
</feature>
<dbReference type="AlphaFoldDB" id="A0A813VQ67"/>
<protein>
    <recommendedName>
        <fullName evidence="7">WASH complex subunit 7</fullName>
    </recommendedName>
</protein>
<evidence type="ECO:0000259" key="4">
    <source>
        <dbReference type="Pfam" id="PF14746"/>
    </source>
</evidence>
<evidence type="ECO:0000259" key="3">
    <source>
        <dbReference type="Pfam" id="PF14745"/>
    </source>
</evidence>
<sequence>MVPPLPGEQDWKFDSFNDGGSRELVLNAQLKRYTRFLANHKQALRRIEDSLSSNITQTWDFDLNPVELKYLPYEQVQVLELIRTENKICNKIVIVFAALCCECKFLVHECERKYLPAIIFFGEGEPDAKEQQQSYMAQFVSLLQELSCYVNRCNEVVMNILQQLSALYTLQVVQSGRPMGLMDASDLHLPIVFDHLGDLLRCLITLDECIRANAQIAEKWPAFKRIITSVKNNVDKVHIDLSRLPSFEKILIALEGQLLDGRIFQNCIEQIFDNTIVTVSKNPLLQEEFSLIIRQLLSNIEPKLGEYNELDGRMKYVGICALFCLHYQLYRVDDKRQLKAIWDVYKKIPVVHLCGNISWVPSRFLLEKFPQFARSLDKKAVQAVEQQRITYLQNKESLLTNLKDLQRSYLDVLTWLIRMESSVTTNDANEAALINDVLKKTSLLNHGLFHAYSLSHTIKTLLALHATLRLPMKSECMLVIYRYTELLKVIESTYHRHAMAIGPYFNSIMQFHSQRLLKIIAIAKKRITTVTDKRFTDKQVDVLAALVLAESCLNGPCTKERLLVFRLAFSFGSRLKTCRDEEMVAIDEALRKLETLAAFSEKLHEACDTTFIYWEQSSFRLYLQDLFLTVRDPHRLHFIFNALRDCVPSLRAIRHDKPEKLISSYKNEIMKMFDQCFLQELFKTIEDDLRCLCHAHLEVGDRSIFRQSFKDVTPFLDVKPIRCFDEFISIKGAVESYLDKIFYDYTTASSTDWNTYSEMRNLASQKYGLDLHEPHLPSKTLEQGCDVLDILRNLNAFVAQHYYNINTQMFIERSSNNKFLRTTNIRHVANSIRTHGIGIMNTAVNFTYQYLRQKFYMFSQFLFDEHIKSRLMKDIKFFKENKDRLNQRYPFERAKKFFISIRKLGVTPDTNETYLDQFRELIGQIGNAMGYVRMIRSGGLNTCSSSIRFVPDFENLISFEENTRKANLPYETISASKHLDDVISNLVKNFTEGTEYFKILVDVFSNEFRGKKNLHLKNFYVIVPALTLSFVEHIKVLKDNLTKKSKVNASFTDDGFVMGVAYILKLLDQYRDFDSLHWFEAVRESSNAERTDVINKSRNSTEENVKKALNASMKRIENDQLEFDLLNYSLRSARIFFRADKTAEEDKQSSMVDIEARIQTEAAPVATEASPVTDNVPPPPPPPPPPPASAGVPPPPPPPPPPFFMTN</sequence>
<organism evidence="5 6">
    <name type="scientific">Adineta ricciae</name>
    <name type="common">Rotifer</name>
    <dbReference type="NCBI Taxonomy" id="249248"/>
    <lineage>
        <taxon>Eukaryota</taxon>
        <taxon>Metazoa</taxon>
        <taxon>Spiralia</taxon>
        <taxon>Gnathifera</taxon>
        <taxon>Rotifera</taxon>
        <taxon>Eurotatoria</taxon>
        <taxon>Bdelloidea</taxon>
        <taxon>Adinetida</taxon>
        <taxon>Adinetidae</taxon>
        <taxon>Adineta</taxon>
    </lineage>
</organism>
<evidence type="ECO:0008006" key="7">
    <source>
        <dbReference type="Google" id="ProtNLM"/>
    </source>
</evidence>
<evidence type="ECO:0000256" key="1">
    <source>
        <dbReference type="SAM" id="MobiDB-lite"/>
    </source>
</evidence>
<dbReference type="GO" id="GO:0071203">
    <property type="term" value="C:WASH complex"/>
    <property type="evidence" value="ECO:0007669"/>
    <property type="project" value="InterPro"/>
</dbReference>
<evidence type="ECO:0000313" key="5">
    <source>
        <dbReference type="EMBL" id="CAF0849133.1"/>
    </source>
</evidence>
<evidence type="ECO:0000259" key="2">
    <source>
        <dbReference type="Pfam" id="PF14744"/>
    </source>
</evidence>
<evidence type="ECO:0000313" key="6">
    <source>
        <dbReference type="Proteomes" id="UP000663852"/>
    </source>
</evidence>
<dbReference type="OrthoDB" id="10261210at2759"/>
<dbReference type="PANTHER" id="PTHR31409">
    <property type="entry name" value="WASH COMPLEX SUBUNIT 4"/>
    <property type="match status" value="1"/>
</dbReference>